<evidence type="ECO:0000313" key="1">
    <source>
        <dbReference type="EMBL" id="KAH3867894.1"/>
    </source>
</evidence>
<dbReference type="EMBL" id="JAIWYP010000002">
    <property type="protein sequence ID" value="KAH3867894.1"/>
    <property type="molecule type" value="Genomic_DNA"/>
</dbReference>
<organism evidence="1 2">
    <name type="scientific">Dreissena polymorpha</name>
    <name type="common">Zebra mussel</name>
    <name type="synonym">Mytilus polymorpha</name>
    <dbReference type="NCBI Taxonomy" id="45954"/>
    <lineage>
        <taxon>Eukaryota</taxon>
        <taxon>Metazoa</taxon>
        <taxon>Spiralia</taxon>
        <taxon>Lophotrochozoa</taxon>
        <taxon>Mollusca</taxon>
        <taxon>Bivalvia</taxon>
        <taxon>Autobranchia</taxon>
        <taxon>Heteroconchia</taxon>
        <taxon>Euheterodonta</taxon>
        <taxon>Imparidentia</taxon>
        <taxon>Neoheterodontei</taxon>
        <taxon>Myida</taxon>
        <taxon>Dreissenoidea</taxon>
        <taxon>Dreissenidae</taxon>
        <taxon>Dreissena</taxon>
    </lineage>
</organism>
<gene>
    <name evidence="1" type="ORF">DPMN_031031</name>
</gene>
<reference evidence="1" key="2">
    <citation type="submission" date="2020-11" db="EMBL/GenBank/DDBJ databases">
        <authorList>
            <person name="McCartney M.A."/>
            <person name="Auch B."/>
            <person name="Kono T."/>
            <person name="Mallez S."/>
            <person name="Becker A."/>
            <person name="Gohl D.M."/>
            <person name="Silverstein K.A.T."/>
            <person name="Koren S."/>
            <person name="Bechman K.B."/>
            <person name="Herman A."/>
            <person name="Abrahante J.E."/>
            <person name="Garbe J."/>
        </authorList>
    </citation>
    <scope>NUCLEOTIDE SEQUENCE</scope>
    <source>
        <strain evidence="1">Duluth1</strain>
        <tissue evidence="1">Whole animal</tissue>
    </source>
</reference>
<accession>A0A9D4M201</accession>
<name>A0A9D4M201_DREPO</name>
<dbReference type="AlphaFoldDB" id="A0A9D4M201"/>
<protein>
    <submittedName>
        <fullName evidence="1">Uncharacterized protein</fullName>
    </submittedName>
</protein>
<sequence>MSLEHIFLPTFLKMLTRLTDHGQTINVASRQLRKNTSARGGHVFQATETIFELVKDNIRTNLLTKLHEDRRINVASKVLTRFYYSHNYNDKFLPPPGGLFNEDWTINMTKNRTNLLTKFHDDRTINVASKVKNSPPPCGYVFKPTETNVKFVQDIIGTNSHEDRTIHVGSKEHFLISFL</sequence>
<evidence type="ECO:0000313" key="2">
    <source>
        <dbReference type="Proteomes" id="UP000828390"/>
    </source>
</evidence>
<comment type="caution">
    <text evidence="1">The sequence shown here is derived from an EMBL/GenBank/DDBJ whole genome shotgun (WGS) entry which is preliminary data.</text>
</comment>
<keyword evidence="2" id="KW-1185">Reference proteome</keyword>
<dbReference type="Proteomes" id="UP000828390">
    <property type="component" value="Unassembled WGS sequence"/>
</dbReference>
<reference evidence="1" key="1">
    <citation type="journal article" date="2019" name="bioRxiv">
        <title>The Genome of the Zebra Mussel, Dreissena polymorpha: A Resource for Invasive Species Research.</title>
        <authorList>
            <person name="McCartney M.A."/>
            <person name="Auch B."/>
            <person name="Kono T."/>
            <person name="Mallez S."/>
            <person name="Zhang Y."/>
            <person name="Obille A."/>
            <person name="Becker A."/>
            <person name="Abrahante J.E."/>
            <person name="Garbe J."/>
            <person name="Badalamenti J.P."/>
            <person name="Herman A."/>
            <person name="Mangelson H."/>
            <person name="Liachko I."/>
            <person name="Sullivan S."/>
            <person name="Sone E.D."/>
            <person name="Koren S."/>
            <person name="Silverstein K.A.T."/>
            <person name="Beckman K.B."/>
            <person name="Gohl D.M."/>
        </authorList>
    </citation>
    <scope>NUCLEOTIDE SEQUENCE</scope>
    <source>
        <strain evidence="1">Duluth1</strain>
        <tissue evidence="1">Whole animal</tissue>
    </source>
</reference>
<proteinExistence type="predicted"/>